<evidence type="ECO:0000313" key="4">
    <source>
        <dbReference type="EMBL" id="WOJ93887.1"/>
    </source>
</evidence>
<dbReference type="PANTHER" id="PTHR46229">
    <property type="entry name" value="BOLA TRANSCRIPTION REGULATOR"/>
    <property type="match status" value="1"/>
</dbReference>
<dbReference type="InterPro" id="IPR002634">
    <property type="entry name" value="BolA"/>
</dbReference>
<evidence type="ECO:0000256" key="3">
    <source>
        <dbReference type="SAM" id="MobiDB-lite"/>
    </source>
</evidence>
<evidence type="ECO:0000313" key="5">
    <source>
        <dbReference type="Proteomes" id="UP001626537"/>
    </source>
</evidence>
<dbReference type="Gene3D" id="3.30.300.90">
    <property type="entry name" value="BolA-like"/>
    <property type="match status" value="1"/>
</dbReference>
<dbReference type="Proteomes" id="UP001626537">
    <property type="component" value="Chromosome"/>
</dbReference>
<gene>
    <name evidence="4" type="ORF">R0135_01650</name>
</gene>
<reference evidence="4 5" key="1">
    <citation type="submission" date="2023-10" db="EMBL/GenBank/DDBJ databases">
        <title>Two novel species belonging to the OM43/NOR5 clade.</title>
        <authorList>
            <person name="Park M."/>
        </authorList>
    </citation>
    <scope>NUCLEOTIDE SEQUENCE [LARGE SCALE GENOMIC DNA]</scope>
    <source>
        <strain evidence="4 5">IMCC43200</strain>
    </source>
</reference>
<dbReference type="PANTHER" id="PTHR46229:SF2">
    <property type="entry name" value="BOLA-LIKE PROTEIN 1"/>
    <property type="match status" value="1"/>
</dbReference>
<feature type="region of interest" description="Disordered" evidence="3">
    <location>
        <begin position="84"/>
        <end position="110"/>
    </location>
</feature>
<accession>A0ABZ0I4B5</accession>
<evidence type="ECO:0000256" key="1">
    <source>
        <dbReference type="ARBA" id="ARBA00005578"/>
    </source>
</evidence>
<dbReference type="EMBL" id="CP136864">
    <property type="protein sequence ID" value="WOJ93887.1"/>
    <property type="molecule type" value="Genomic_DNA"/>
</dbReference>
<keyword evidence="5" id="KW-1185">Reference proteome</keyword>
<name>A0ABZ0I4B5_9GAMM</name>
<dbReference type="RefSeq" id="WP_407348527.1">
    <property type="nucleotide sequence ID" value="NZ_CP136864.1"/>
</dbReference>
<comment type="similarity">
    <text evidence="1 2">Belongs to the BolA/IbaG family.</text>
</comment>
<dbReference type="InterPro" id="IPR050961">
    <property type="entry name" value="BolA/IbaG_stress_morph_reg"/>
</dbReference>
<proteinExistence type="inferred from homology"/>
<dbReference type="SUPFAM" id="SSF82657">
    <property type="entry name" value="BolA-like"/>
    <property type="match status" value="1"/>
</dbReference>
<dbReference type="PIRSF" id="PIRSF003113">
    <property type="entry name" value="BolA"/>
    <property type="match status" value="1"/>
</dbReference>
<dbReference type="Pfam" id="PF01722">
    <property type="entry name" value="BolA"/>
    <property type="match status" value="1"/>
</dbReference>
<dbReference type="InterPro" id="IPR036065">
    <property type="entry name" value="BolA-like_sf"/>
</dbReference>
<organism evidence="4 5">
    <name type="scientific">Congregibacter variabilis</name>
    <dbReference type="NCBI Taxonomy" id="3081200"/>
    <lineage>
        <taxon>Bacteria</taxon>
        <taxon>Pseudomonadati</taxon>
        <taxon>Pseudomonadota</taxon>
        <taxon>Gammaproteobacteria</taxon>
        <taxon>Cellvibrionales</taxon>
        <taxon>Halieaceae</taxon>
        <taxon>Congregibacter</taxon>
    </lineage>
</organism>
<protein>
    <submittedName>
        <fullName evidence="4">BolA/IbaG family iron-sulfur metabolism protein</fullName>
    </submittedName>
</protein>
<evidence type="ECO:0000256" key="2">
    <source>
        <dbReference type="RuleBase" id="RU003860"/>
    </source>
</evidence>
<sequence>MSVEDQLQARLSEAFAPDWLELDNESHQHSVPANSETHFRLVMVSQSFEGKRAVARHQSVYAELADLLAGPIHALAMHLYDPQEWSQKTREAPASPNCLGGSKADAGGLS</sequence>